<protein>
    <submittedName>
        <fullName evidence="1">Multiple sugar transport system substrate-binding protein</fullName>
    </submittedName>
</protein>
<dbReference type="SUPFAM" id="SSF53850">
    <property type="entry name" value="Periplasmic binding protein-like II"/>
    <property type="match status" value="1"/>
</dbReference>
<reference evidence="1 2" key="1">
    <citation type="submission" date="2020-07" db="EMBL/GenBank/DDBJ databases">
        <title>Sequencing the genomes of 1000 actinobacteria strains.</title>
        <authorList>
            <person name="Klenk H.-P."/>
        </authorList>
    </citation>
    <scope>NUCLEOTIDE SEQUENCE [LARGE SCALE GENOMIC DNA]</scope>
    <source>
        <strain evidence="1 2">DSM 22083</strain>
    </source>
</reference>
<keyword evidence="1" id="KW-0813">Transport</keyword>
<organism evidence="1 2">
    <name type="scientific">Microlunatus parietis</name>
    <dbReference type="NCBI Taxonomy" id="682979"/>
    <lineage>
        <taxon>Bacteria</taxon>
        <taxon>Bacillati</taxon>
        <taxon>Actinomycetota</taxon>
        <taxon>Actinomycetes</taxon>
        <taxon>Propionibacteriales</taxon>
        <taxon>Propionibacteriaceae</taxon>
        <taxon>Microlunatus</taxon>
    </lineage>
</organism>
<dbReference type="Proteomes" id="UP000569914">
    <property type="component" value="Unassembled WGS sequence"/>
</dbReference>
<comment type="caution">
    <text evidence="1">The sequence shown here is derived from an EMBL/GenBank/DDBJ whole genome shotgun (WGS) entry which is preliminary data.</text>
</comment>
<gene>
    <name evidence="1" type="ORF">BKA15_004769</name>
</gene>
<dbReference type="RefSeq" id="WP_179754930.1">
    <property type="nucleotide sequence ID" value="NZ_JACCBU010000001.1"/>
</dbReference>
<sequence length="379" mass="41609">MITLRGITWEHPRGYDCLVAAAAAYRDLTGVAVDWRFRSLQAFADQPLTELAAEYDLLVIDHPHIPAAATEGLLAPLDGHGFDDQLRDLAEHRVGRSHLSYRHDDHQYGLATDVAAQVAAYRPDLLPEPPPDWPAVLDLARDGRVLWPAKPIDAYSSLITVATGLGHPPTAEPGRFLDHDAGLEALDLLHRLAELVPAECLTQNPIQVAEALATGDRWCYAPLLFGYTNYSRAGFRTHRLRYTDIPMINGAPAGSLLGGAGIAVSALRQAQGTSAVIDEARRFAFWVASAEVQRGVYFDGGGQPGHGAAWADDRLNAETLDFFRGTRATLEGAYLRPRSLGYMEFQDTASPWVTAALRGELTDEELLRRLDEAADRWLR</sequence>
<proteinExistence type="predicted"/>
<dbReference type="EMBL" id="JACCBU010000001">
    <property type="protein sequence ID" value="NYE73440.1"/>
    <property type="molecule type" value="Genomic_DNA"/>
</dbReference>
<accession>A0A7Y9LE25</accession>
<keyword evidence="2" id="KW-1185">Reference proteome</keyword>
<evidence type="ECO:0000313" key="2">
    <source>
        <dbReference type="Proteomes" id="UP000569914"/>
    </source>
</evidence>
<dbReference type="InterPro" id="IPR006059">
    <property type="entry name" value="SBP"/>
</dbReference>
<dbReference type="AlphaFoldDB" id="A0A7Y9LE25"/>
<dbReference type="Pfam" id="PF13416">
    <property type="entry name" value="SBP_bac_8"/>
    <property type="match status" value="1"/>
</dbReference>
<keyword evidence="1" id="KW-0762">Sugar transport</keyword>
<name>A0A7Y9LE25_9ACTN</name>
<evidence type="ECO:0000313" key="1">
    <source>
        <dbReference type="EMBL" id="NYE73440.1"/>
    </source>
</evidence>
<dbReference type="Gene3D" id="3.40.190.10">
    <property type="entry name" value="Periplasmic binding protein-like II"/>
    <property type="match status" value="1"/>
</dbReference>